<dbReference type="EMBL" id="CP009288">
    <property type="protein sequence ID" value="AIQ14104.1"/>
    <property type="molecule type" value="Genomic_DNA"/>
</dbReference>
<dbReference type="Proteomes" id="UP000029409">
    <property type="component" value="Chromosome"/>
</dbReference>
<keyword evidence="5" id="KW-0627">Porphyrin biosynthesis</keyword>
<dbReference type="AlphaFoldDB" id="A0A089IYT1"/>
<dbReference type="Gene3D" id="1.10.8.610">
    <property type="entry name" value="SirC, precorrin-2 dehydrogenase, C-terminal helical domain-like"/>
    <property type="match status" value="1"/>
</dbReference>
<keyword evidence="8" id="KW-1185">Reference proteome</keyword>
<dbReference type="Gene3D" id="3.40.50.720">
    <property type="entry name" value="NAD(P)-binding Rossmann-like Domain"/>
    <property type="match status" value="1"/>
</dbReference>
<dbReference type="SUPFAM" id="SSF51735">
    <property type="entry name" value="NAD(P)-binding Rossmann-fold domains"/>
    <property type="match status" value="1"/>
</dbReference>
<sequence>MTVYLPIMLDCRGKHCIVVGGGKVAERKTLGLLEAGAAVTIISPALTPQLAELSDSASVVWLNRNYAPGDARGAFLVYAATDDRAVNEEVAREADSLGVPVNVGSHAEAGSFITPGMLRRGRLTVAVSTSGAGPGITAGIMKLMEEMLGEEYEAYLDFIYEMRQEIKRRERSPEVRKRLLKRLGTLNVLDEIREGAFTAWDSEQIEIWIAQHREE</sequence>
<accession>A0A089IYT1</accession>
<dbReference type="PANTHER" id="PTHR35330:SF1">
    <property type="entry name" value="SIROHEME BIOSYNTHESIS PROTEIN MET8"/>
    <property type="match status" value="1"/>
</dbReference>
<gene>
    <name evidence="7" type="ORF">PDUR_20940</name>
</gene>
<protein>
    <recommendedName>
        <fullName evidence="2">precorrin-2 dehydrogenase</fullName>
        <ecNumber evidence="2">1.3.1.76</ecNumber>
    </recommendedName>
</protein>
<keyword evidence="4" id="KW-0520">NAD</keyword>
<dbReference type="STRING" id="44251.PDUR_20940"/>
<evidence type="ECO:0000313" key="8">
    <source>
        <dbReference type="Proteomes" id="UP000029409"/>
    </source>
</evidence>
<dbReference type="eggNOG" id="COG1648">
    <property type="taxonomic scope" value="Bacteria"/>
</dbReference>
<dbReference type="NCBIfam" id="TIGR01470">
    <property type="entry name" value="cysG_Nterm"/>
    <property type="match status" value="1"/>
</dbReference>
<comment type="pathway">
    <text evidence="1">Porphyrin-containing compound metabolism; siroheme biosynthesis; sirohydrochlorin from precorrin-2: step 1/1.</text>
</comment>
<dbReference type="GO" id="GO:0004325">
    <property type="term" value="F:ferrochelatase activity"/>
    <property type="evidence" value="ECO:0007669"/>
    <property type="project" value="InterPro"/>
</dbReference>
<dbReference type="Pfam" id="PF13241">
    <property type="entry name" value="NAD_binding_7"/>
    <property type="match status" value="1"/>
</dbReference>
<dbReference type="InterPro" id="IPR028161">
    <property type="entry name" value="Met8-like"/>
</dbReference>
<dbReference type="EC" id="1.3.1.76" evidence="2"/>
<dbReference type="InterPro" id="IPR042518">
    <property type="entry name" value="SirC_C"/>
</dbReference>
<proteinExistence type="predicted"/>
<dbReference type="InterPro" id="IPR006367">
    <property type="entry name" value="Sirohaem_synthase_N"/>
</dbReference>
<dbReference type="OrthoDB" id="9773765at2"/>
<reference evidence="7 8" key="1">
    <citation type="submission" date="2014-08" db="EMBL/GenBank/DDBJ databases">
        <title>Comparative genomics of the Paenibacillus odorifer group.</title>
        <authorList>
            <person name="den Bakker H.C."/>
            <person name="Tsai Y.-C."/>
            <person name="Martin N."/>
            <person name="Korlach J."/>
            <person name="Wiedmann M."/>
        </authorList>
    </citation>
    <scope>NUCLEOTIDE SEQUENCE [LARGE SCALE GENOMIC DNA]</scope>
    <source>
        <strain evidence="7 8">DSM 1735</strain>
    </source>
</reference>
<evidence type="ECO:0000256" key="6">
    <source>
        <dbReference type="ARBA" id="ARBA00047561"/>
    </source>
</evidence>
<organism evidence="7 8">
    <name type="scientific">Paenibacillus durus</name>
    <name type="common">Paenibacillus azotofixans</name>
    <dbReference type="NCBI Taxonomy" id="44251"/>
    <lineage>
        <taxon>Bacteria</taxon>
        <taxon>Bacillati</taxon>
        <taxon>Bacillota</taxon>
        <taxon>Bacilli</taxon>
        <taxon>Bacillales</taxon>
        <taxon>Paenibacillaceae</taxon>
        <taxon>Paenibacillus</taxon>
    </lineage>
</organism>
<evidence type="ECO:0000256" key="5">
    <source>
        <dbReference type="ARBA" id="ARBA00023244"/>
    </source>
</evidence>
<dbReference type="SUPFAM" id="SSF75615">
    <property type="entry name" value="Siroheme synthase middle domains-like"/>
    <property type="match status" value="1"/>
</dbReference>
<name>A0A089IYT1_PAEDU</name>
<dbReference type="KEGG" id="pdu:PDUR_20940"/>
<evidence type="ECO:0000256" key="1">
    <source>
        <dbReference type="ARBA" id="ARBA00005010"/>
    </source>
</evidence>
<evidence type="ECO:0000256" key="2">
    <source>
        <dbReference type="ARBA" id="ARBA00012400"/>
    </source>
</evidence>
<dbReference type="PANTHER" id="PTHR35330">
    <property type="entry name" value="SIROHEME BIOSYNTHESIS PROTEIN MET8"/>
    <property type="match status" value="1"/>
</dbReference>
<dbReference type="RefSeq" id="WP_042207903.1">
    <property type="nucleotide sequence ID" value="NZ_CP009288.1"/>
</dbReference>
<dbReference type="InterPro" id="IPR036291">
    <property type="entry name" value="NAD(P)-bd_dom_sf"/>
</dbReference>
<keyword evidence="3" id="KW-0560">Oxidoreductase</keyword>
<dbReference type="GO" id="GO:0019354">
    <property type="term" value="P:siroheme biosynthetic process"/>
    <property type="evidence" value="ECO:0007669"/>
    <property type="project" value="UniProtKB-UniPathway"/>
</dbReference>
<dbReference type="UniPathway" id="UPA00262">
    <property type="reaction ID" value="UER00222"/>
</dbReference>
<dbReference type="GO" id="GO:0043115">
    <property type="term" value="F:precorrin-2 dehydrogenase activity"/>
    <property type="evidence" value="ECO:0007669"/>
    <property type="project" value="UniProtKB-EC"/>
</dbReference>
<dbReference type="Pfam" id="PF22440">
    <property type="entry name" value="SirC_C"/>
    <property type="match status" value="1"/>
</dbReference>
<evidence type="ECO:0000313" key="7">
    <source>
        <dbReference type="EMBL" id="AIQ14104.1"/>
    </source>
</evidence>
<evidence type="ECO:0000256" key="4">
    <source>
        <dbReference type="ARBA" id="ARBA00023027"/>
    </source>
</evidence>
<comment type="catalytic activity">
    <reaction evidence="6">
        <text>precorrin-2 + NAD(+) = sirohydrochlorin + NADH + 2 H(+)</text>
        <dbReference type="Rhea" id="RHEA:15613"/>
        <dbReference type="ChEBI" id="CHEBI:15378"/>
        <dbReference type="ChEBI" id="CHEBI:57540"/>
        <dbReference type="ChEBI" id="CHEBI:57945"/>
        <dbReference type="ChEBI" id="CHEBI:58351"/>
        <dbReference type="ChEBI" id="CHEBI:58827"/>
        <dbReference type="EC" id="1.3.1.76"/>
    </reaction>
</comment>
<evidence type="ECO:0000256" key="3">
    <source>
        <dbReference type="ARBA" id="ARBA00023002"/>
    </source>
</evidence>